<dbReference type="Proteomes" id="UP001189429">
    <property type="component" value="Unassembled WGS sequence"/>
</dbReference>
<dbReference type="EMBL" id="CAUYUJ010021914">
    <property type="protein sequence ID" value="CAK0907750.1"/>
    <property type="molecule type" value="Genomic_DNA"/>
</dbReference>
<evidence type="ECO:0000313" key="3">
    <source>
        <dbReference type="Proteomes" id="UP001189429"/>
    </source>
</evidence>
<reference evidence="2" key="1">
    <citation type="submission" date="2023-10" db="EMBL/GenBank/DDBJ databases">
        <authorList>
            <person name="Chen Y."/>
            <person name="Shah S."/>
            <person name="Dougan E. K."/>
            <person name="Thang M."/>
            <person name="Chan C."/>
        </authorList>
    </citation>
    <scope>NUCLEOTIDE SEQUENCE [LARGE SCALE GENOMIC DNA]</scope>
</reference>
<comment type="caution">
    <text evidence="2">The sequence shown here is derived from an EMBL/GenBank/DDBJ whole genome shotgun (WGS) entry which is preliminary data.</text>
</comment>
<evidence type="ECO:0000256" key="1">
    <source>
        <dbReference type="SAM" id="MobiDB-lite"/>
    </source>
</evidence>
<name>A0ABN9Y9F4_9DINO</name>
<accession>A0ABN9Y9F4</accession>
<sequence>MVSAASVEMGSLPPPRNIQKQESSPGEKEQARRAMILSSVMDEGLKMLMQCSFEQTYQADASRVESDARVGALSQAVESQSTHLTQIQQRQDSMGWRLAALEGH</sequence>
<proteinExistence type="predicted"/>
<protein>
    <submittedName>
        <fullName evidence="2">Uncharacterized protein</fullName>
    </submittedName>
</protein>
<organism evidence="2 3">
    <name type="scientific">Prorocentrum cordatum</name>
    <dbReference type="NCBI Taxonomy" id="2364126"/>
    <lineage>
        <taxon>Eukaryota</taxon>
        <taxon>Sar</taxon>
        <taxon>Alveolata</taxon>
        <taxon>Dinophyceae</taxon>
        <taxon>Prorocentrales</taxon>
        <taxon>Prorocentraceae</taxon>
        <taxon>Prorocentrum</taxon>
    </lineage>
</organism>
<evidence type="ECO:0000313" key="2">
    <source>
        <dbReference type="EMBL" id="CAK0907750.1"/>
    </source>
</evidence>
<feature type="region of interest" description="Disordered" evidence="1">
    <location>
        <begin position="1"/>
        <end position="31"/>
    </location>
</feature>
<gene>
    <name evidence="2" type="ORF">PCOR1329_LOCUS82668</name>
</gene>
<keyword evidence="3" id="KW-1185">Reference proteome</keyword>